<proteinExistence type="predicted"/>
<dbReference type="EMBL" id="MHHZ01000008">
    <property type="protein sequence ID" value="OGY42110.1"/>
    <property type="molecule type" value="Genomic_DNA"/>
</dbReference>
<dbReference type="Proteomes" id="UP000176498">
    <property type="component" value="Unassembled WGS sequence"/>
</dbReference>
<accession>A0A1G1XR88</accession>
<gene>
    <name evidence="1" type="ORF">A2Y82_03235</name>
</gene>
<protein>
    <submittedName>
        <fullName evidence="1">Uncharacterized protein</fullName>
    </submittedName>
</protein>
<name>A0A1G1XR88_9BACT</name>
<organism evidence="1 2">
    <name type="scientific">Candidatus Buchananbacteria bacterium RBG_13_36_9</name>
    <dbReference type="NCBI Taxonomy" id="1797530"/>
    <lineage>
        <taxon>Bacteria</taxon>
        <taxon>Candidatus Buchananiibacteriota</taxon>
    </lineage>
</organism>
<dbReference type="AlphaFoldDB" id="A0A1G1XR88"/>
<comment type="caution">
    <text evidence="1">The sequence shown here is derived from an EMBL/GenBank/DDBJ whole genome shotgun (WGS) entry which is preliminary data.</text>
</comment>
<sequence length="165" mass="18805">MYIKSNSDTRSTPRILVLGIYNNEEYGLLIVENIHGQLQLPGGRIMHPDGPEPAEKQIQREVLRLQQLVFEKTGLCLDVNAKGLLGTFTYEHTTIKVYLLTQNSTPLNFGWKRNPRFKAYYIDDDPGSVSMLQKLSAKDRYIITYILGNNPDLLLQPCHEVKTIA</sequence>
<evidence type="ECO:0000313" key="2">
    <source>
        <dbReference type="Proteomes" id="UP000176498"/>
    </source>
</evidence>
<evidence type="ECO:0000313" key="1">
    <source>
        <dbReference type="EMBL" id="OGY42110.1"/>
    </source>
</evidence>
<reference evidence="1 2" key="1">
    <citation type="journal article" date="2016" name="Nat. Commun.">
        <title>Thousands of microbial genomes shed light on interconnected biogeochemical processes in an aquifer system.</title>
        <authorList>
            <person name="Anantharaman K."/>
            <person name="Brown C.T."/>
            <person name="Hug L.A."/>
            <person name="Sharon I."/>
            <person name="Castelle C.J."/>
            <person name="Probst A.J."/>
            <person name="Thomas B.C."/>
            <person name="Singh A."/>
            <person name="Wilkins M.J."/>
            <person name="Karaoz U."/>
            <person name="Brodie E.L."/>
            <person name="Williams K.H."/>
            <person name="Hubbard S.S."/>
            <person name="Banfield J.F."/>
        </authorList>
    </citation>
    <scope>NUCLEOTIDE SEQUENCE [LARGE SCALE GENOMIC DNA]</scope>
</reference>